<feature type="compositionally biased region" description="Low complexity" evidence="10">
    <location>
        <begin position="1082"/>
        <end position="1101"/>
    </location>
</feature>
<evidence type="ECO:0000256" key="7">
    <source>
        <dbReference type="ARBA" id="ARBA00023242"/>
    </source>
</evidence>
<feature type="compositionally biased region" description="Low complexity" evidence="10">
    <location>
        <begin position="836"/>
        <end position="853"/>
    </location>
</feature>
<dbReference type="Pfam" id="PF10744">
    <property type="entry name" value="Med1"/>
    <property type="match status" value="1"/>
</dbReference>
<dbReference type="GO" id="GO:0045944">
    <property type="term" value="P:positive regulation of transcription by RNA polymerase II"/>
    <property type="evidence" value="ECO:0007669"/>
    <property type="project" value="UniProtKB-ARBA"/>
</dbReference>
<name>A0A6G0YXC5_APHCR</name>
<reference evidence="12 13" key="1">
    <citation type="submission" date="2019-08" db="EMBL/GenBank/DDBJ databases">
        <title>Whole genome of Aphis craccivora.</title>
        <authorList>
            <person name="Voronova N.V."/>
            <person name="Shulinski R.S."/>
            <person name="Bandarenka Y.V."/>
            <person name="Zhorov D.G."/>
            <person name="Warner D."/>
        </authorList>
    </citation>
    <scope>NUCLEOTIDE SEQUENCE [LARGE SCALE GENOMIC DNA]</scope>
    <source>
        <strain evidence="12">180601</strain>
        <tissue evidence="12">Whole Body</tissue>
    </source>
</reference>
<keyword evidence="13" id="KW-1185">Reference proteome</keyword>
<feature type="compositionally biased region" description="Basic and acidic residues" evidence="10">
    <location>
        <begin position="1118"/>
        <end position="1143"/>
    </location>
</feature>
<evidence type="ECO:0000313" key="12">
    <source>
        <dbReference type="EMBL" id="KAF0762786.1"/>
    </source>
</evidence>
<feature type="compositionally biased region" description="Polar residues" evidence="10">
    <location>
        <begin position="1102"/>
        <end position="1112"/>
    </location>
</feature>
<evidence type="ECO:0000256" key="5">
    <source>
        <dbReference type="ARBA" id="ARBA00023159"/>
    </source>
</evidence>
<feature type="compositionally biased region" description="Low complexity" evidence="10">
    <location>
        <begin position="1055"/>
        <end position="1073"/>
    </location>
</feature>
<feature type="region of interest" description="Disordered" evidence="10">
    <location>
        <begin position="789"/>
        <end position="1143"/>
    </location>
</feature>
<dbReference type="GO" id="GO:0016592">
    <property type="term" value="C:mediator complex"/>
    <property type="evidence" value="ECO:0007669"/>
    <property type="project" value="InterPro"/>
</dbReference>
<keyword evidence="7 9" id="KW-0539">Nucleus</keyword>
<comment type="subcellular location">
    <subcellularLocation>
        <location evidence="1 9">Nucleus</location>
    </subcellularLocation>
</comment>
<accession>A0A6G0YXC5</accession>
<keyword evidence="4 9" id="KW-0805">Transcription regulation</keyword>
<feature type="compositionally biased region" description="Polar residues" evidence="10">
    <location>
        <begin position="1019"/>
        <end position="1034"/>
    </location>
</feature>
<evidence type="ECO:0000256" key="9">
    <source>
        <dbReference type="RuleBase" id="RU364059"/>
    </source>
</evidence>
<dbReference type="OrthoDB" id="2281547at2759"/>
<protein>
    <recommendedName>
        <fullName evidence="3 9">Mediator of RNA polymerase II transcription subunit 1</fullName>
    </recommendedName>
    <alternativeName>
        <fullName evidence="8 9">Mediator complex subunit 1</fullName>
    </alternativeName>
</protein>
<feature type="compositionally biased region" description="Low complexity" evidence="10">
    <location>
        <begin position="936"/>
        <end position="952"/>
    </location>
</feature>
<feature type="region of interest" description="Disordered" evidence="10">
    <location>
        <begin position="521"/>
        <end position="558"/>
    </location>
</feature>
<sequence>MNAAATQSAVLLHNGISEDKSRKLQMQLMMEKLRSKALQSQYKPLTDSIKNIKLALLEKRINVDPNEKCLVQKSLDLLQQNIKVTTLQTMIERLDSVSRHLGLKFTVGPSGKDIFVSSDMFYLEIILEDNGGVKDVKIHHDGKSEPQSCADLIKSLANCDFADFTSQLEGLASIYQLNADKMVKCRAFNALQTLEADLETFAQVHYTYHKDLISMVHKTPLGVVKPRRGGHPMKIIFFVSPYDLLDVENNTMMNLDKETLDVGCYATVCIEAATTTNVQSTSLLSATRSSTGINSPIFVPFTVQNSITLPAVFVLRLNEPMPICLQLAENIKSVIEMDLEMTPPRSLLGMIIEPSSQPLSVTLPDQQHCYFLTDSNLKGVFIQNIKFTHPSQVTRIIAYLRQQALFNCLIRSCVRPECQQEMFNTTVFEIAAYEEMSWQHLVVSFEHPIEESLATAEFDLSDISRLLCQVYTSSSETNGESVLTSPEFASRVLQRSFSIPITMRSLIQTWERENQHSLDTNIKNNLSGTGGSANLGDNSDLNQHFADPSAGPDFSSDLDVKLEPLDGASSLDCFPASMIQRDLDQYISDPSFLPDIDFNQFPMDVDQEEQKEQSSFRDASLQEDPPDPKNSPTKTEELISILADDNGKGEDEKPPPDTGQVIIETSSDDSVEKSSSTVSGEFDAINEDVEQSNQSLFEIDDDGPDLHDLNDVKEFIKMTAKDVALVSMKDDDKKDINSDKIHQSPSVSITAVDLSSIPSPQILPQVTVDRRPNIEVIPIPNVPSSITITPISAKTIAEEKSKKNKKDIEGKIEKKRKRKLETETNVPEKLKKHSGSLKMSDSSRSSSPSDYASTQLPSSTMMMKLGTAQKLKQSTSPTLSISSVSLPNSNKYTVTSPKSNSGKPSLSALKMSVHSPKSESKQKSKEFSKDKEKRSYASSNSSLSQSPKSSKSSSKKSDVEDLGTPVPQESNKAQMKCRKLSAVIDRLSKDKTAQHYSIDSEVPKNKESTPKAFDKGLALNTNINMKNPESYQVKHSSDGMKITINKTRTKESKQKSSVAGSPKPGPKSGSFSGLNSKKTTYSIPKPGPSSSQSKQSFSVPKNKSNLTVTKVKSGSGKIRSEKSIFARAEMRKSSPTSKDEESLKVVNPVESIIKHKLDTSKFQIPKLSARANADEKRCAETKPDNSKPMDLAKKSDVDKKYNQGDYICQKKSTTERLNSLPGITVTTVEERLKPKESALSSLKIDLPLISFHTPKADTTVEMSECKDYSQKKEEIPNNSVYQQKPVTPVTTYATTPSVSVHILKSPVPSPLLVPSPHSASPSITDEELIDDAFVRVGK</sequence>
<dbReference type="PANTHER" id="PTHR12881">
    <property type="entry name" value="MEDIATOR OF RNA POLYMERASE II TRANSCRIPTION SUBUNIT 1"/>
    <property type="match status" value="1"/>
</dbReference>
<proteinExistence type="inferred from homology"/>
<dbReference type="InterPro" id="IPR051999">
    <property type="entry name" value="Mediator_complex_subunit_1"/>
</dbReference>
<evidence type="ECO:0000256" key="1">
    <source>
        <dbReference type="ARBA" id="ARBA00004123"/>
    </source>
</evidence>
<feature type="compositionally biased region" description="Polar residues" evidence="10">
    <location>
        <begin position="888"/>
        <end position="904"/>
    </location>
</feature>
<keyword evidence="5 9" id="KW-0010">Activator</keyword>
<evidence type="ECO:0000259" key="11">
    <source>
        <dbReference type="Pfam" id="PF10744"/>
    </source>
</evidence>
<feature type="compositionally biased region" description="Basic and acidic residues" evidence="10">
    <location>
        <begin position="1001"/>
        <end position="1014"/>
    </location>
</feature>
<feature type="compositionally biased region" description="Basic and acidic residues" evidence="10">
    <location>
        <begin position="1172"/>
        <end position="1197"/>
    </location>
</feature>
<comment type="similarity">
    <text evidence="2 9">Belongs to the Mediator complex subunit 1 family.</text>
</comment>
<evidence type="ECO:0000256" key="8">
    <source>
        <dbReference type="ARBA" id="ARBA00031254"/>
    </source>
</evidence>
<feature type="compositionally biased region" description="Low complexity" evidence="10">
    <location>
        <begin position="874"/>
        <end position="887"/>
    </location>
</feature>
<feature type="compositionally biased region" description="Basic and acidic residues" evidence="10">
    <location>
        <begin position="916"/>
        <end position="935"/>
    </location>
</feature>
<comment type="function">
    <text evidence="9">Component of the Mediator complex, a coactivator involved in the regulated transcription of nearly all RNA polymerase II-dependent genes. Mediator functions as a bridge to convey information from gene-specific regulatory proteins to the basal RNA polymerase II transcription machinery. Mediator is recruited to promoters by direct interactions with regulatory proteins and serves as a scaffold for the assembly of a functional preinitiation complex with RNA polymerase II and the general transcription factors.</text>
</comment>
<dbReference type="InterPro" id="IPR019680">
    <property type="entry name" value="Mediator_Med1"/>
</dbReference>
<dbReference type="GO" id="GO:0003712">
    <property type="term" value="F:transcription coregulator activity"/>
    <property type="evidence" value="ECO:0007669"/>
    <property type="project" value="InterPro"/>
</dbReference>
<dbReference type="EMBL" id="VUJU01002046">
    <property type="protein sequence ID" value="KAF0762786.1"/>
    <property type="molecule type" value="Genomic_DNA"/>
</dbReference>
<evidence type="ECO:0000313" key="13">
    <source>
        <dbReference type="Proteomes" id="UP000478052"/>
    </source>
</evidence>
<evidence type="ECO:0000256" key="3">
    <source>
        <dbReference type="ARBA" id="ARBA00020612"/>
    </source>
</evidence>
<evidence type="ECO:0000256" key="4">
    <source>
        <dbReference type="ARBA" id="ARBA00023015"/>
    </source>
</evidence>
<comment type="caution">
    <text evidence="12">The sequence shown here is derived from an EMBL/GenBank/DDBJ whole genome shotgun (WGS) entry which is preliminary data.</text>
</comment>
<feature type="compositionally biased region" description="Basic and acidic residues" evidence="10">
    <location>
        <begin position="645"/>
        <end position="655"/>
    </location>
</feature>
<feature type="domain" description="Mediator complex subunit Med1" evidence="11">
    <location>
        <begin position="72"/>
        <end position="415"/>
    </location>
</feature>
<feature type="compositionally biased region" description="Basic and acidic residues" evidence="10">
    <location>
        <begin position="820"/>
        <end position="829"/>
    </location>
</feature>
<feature type="region of interest" description="Disordered" evidence="10">
    <location>
        <begin position="606"/>
        <end position="682"/>
    </location>
</feature>
<evidence type="ECO:0000256" key="6">
    <source>
        <dbReference type="ARBA" id="ARBA00023163"/>
    </source>
</evidence>
<gene>
    <name evidence="12" type="ORF">FWK35_00012954</name>
</gene>
<feature type="compositionally biased region" description="Basic and acidic residues" evidence="10">
    <location>
        <begin position="796"/>
        <end position="812"/>
    </location>
</feature>
<feature type="region of interest" description="Disordered" evidence="10">
    <location>
        <begin position="1168"/>
        <end position="1197"/>
    </location>
</feature>
<dbReference type="Proteomes" id="UP000478052">
    <property type="component" value="Unassembled WGS sequence"/>
</dbReference>
<dbReference type="PANTHER" id="PTHR12881:SF10">
    <property type="entry name" value="MEDIATOR OF RNA POLYMERASE II TRANSCRIPTION SUBUNIT 1"/>
    <property type="match status" value="1"/>
</dbReference>
<keyword evidence="6 9" id="KW-0804">Transcription</keyword>
<organism evidence="12 13">
    <name type="scientific">Aphis craccivora</name>
    <name type="common">Cowpea aphid</name>
    <dbReference type="NCBI Taxonomy" id="307492"/>
    <lineage>
        <taxon>Eukaryota</taxon>
        <taxon>Metazoa</taxon>
        <taxon>Ecdysozoa</taxon>
        <taxon>Arthropoda</taxon>
        <taxon>Hexapoda</taxon>
        <taxon>Insecta</taxon>
        <taxon>Pterygota</taxon>
        <taxon>Neoptera</taxon>
        <taxon>Paraneoptera</taxon>
        <taxon>Hemiptera</taxon>
        <taxon>Sternorrhyncha</taxon>
        <taxon>Aphidomorpha</taxon>
        <taxon>Aphidoidea</taxon>
        <taxon>Aphididae</taxon>
        <taxon>Aphidini</taxon>
        <taxon>Aphis</taxon>
        <taxon>Aphis</taxon>
    </lineage>
</organism>
<evidence type="ECO:0000256" key="2">
    <source>
        <dbReference type="ARBA" id="ARBA00006210"/>
    </source>
</evidence>
<evidence type="ECO:0000256" key="10">
    <source>
        <dbReference type="SAM" id="MobiDB-lite"/>
    </source>
</evidence>